<dbReference type="RefSeq" id="XP_013353548.1">
    <property type="nucleotide sequence ID" value="XM_013498094.1"/>
</dbReference>
<dbReference type="GeneID" id="25380896"/>
<dbReference type="Proteomes" id="UP000030744">
    <property type="component" value="Unassembled WGS sequence"/>
</dbReference>
<feature type="region of interest" description="Disordered" evidence="1">
    <location>
        <begin position="1"/>
        <end position="126"/>
    </location>
</feature>
<proteinExistence type="predicted"/>
<evidence type="ECO:0000313" key="3">
    <source>
        <dbReference type="Proteomes" id="UP000030744"/>
    </source>
</evidence>
<reference evidence="2" key="2">
    <citation type="submission" date="2013-10" db="EMBL/GenBank/DDBJ databases">
        <authorList>
            <person name="Aslett M."/>
        </authorList>
    </citation>
    <scope>NUCLEOTIDE SEQUENCE [LARGE SCALE GENOMIC DNA]</scope>
    <source>
        <strain evidence="2">Houghton</strain>
    </source>
</reference>
<dbReference type="VEuPathDB" id="ToxoDB:EMH_0063000"/>
<dbReference type="EMBL" id="HG682945">
    <property type="protein sequence ID" value="CDJ30983.1"/>
    <property type="molecule type" value="Genomic_DNA"/>
</dbReference>
<accession>U6K675</accession>
<name>U6K675_9EIME</name>
<keyword evidence="3" id="KW-1185">Reference proteome</keyword>
<dbReference type="AlphaFoldDB" id="U6K675"/>
<evidence type="ECO:0000313" key="2">
    <source>
        <dbReference type="EMBL" id="CDJ30983.1"/>
    </source>
</evidence>
<dbReference type="OrthoDB" id="10472461at2759"/>
<sequence>MQSGGRGAPCPWGWGPPDPMNETFGGSLSEENTGERGSSVGSPRGSPVAAAADKAAAAAGGAAGAAAAAAGDKEGAVPFIRSDSRERGPSASSERGPPSSLPLHSRLGDLRRRLQSKRAEPVAQQQ</sequence>
<organism evidence="2 3">
    <name type="scientific">Eimeria mitis</name>
    <dbReference type="NCBI Taxonomy" id="44415"/>
    <lineage>
        <taxon>Eukaryota</taxon>
        <taxon>Sar</taxon>
        <taxon>Alveolata</taxon>
        <taxon>Apicomplexa</taxon>
        <taxon>Conoidasida</taxon>
        <taxon>Coccidia</taxon>
        <taxon>Eucoccidiorida</taxon>
        <taxon>Eimeriorina</taxon>
        <taxon>Eimeriidae</taxon>
        <taxon>Eimeria</taxon>
    </lineage>
</organism>
<gene>
    <name evidence="2" type="ORF">EMH_0063000</name>
</gene>
<protein>
    <submittedName>
        <fullName evidence="2">Uncharacterized protein</fullName>
    </submittedName>
</protein>
<feature type="compositionally biased region" description="Low complexity" evidence="1">
    <location>
        <begin position="35"/>
        <end position="70"/>
    </location>
</feature>
<evidence type="ECO:0000256" key="1">
    <source>
        <dbReference type="SAM" id="MobiDB-lite"/>
    </source>
</evidence>
<reference evidence="2" key="1">
    <citation type="submission" date="2013-10" db="EMBL/GenBank/DDBJ databases">
        <title>Genomic analysis of the causative agents of coccidiosis in chickens.</title>
        <authorList>
            <person name="Reid A.J."/>
            <person name="Blake D."/>
            <person name="Billington K."/>
            <person name="Browne H."/>
            <person name="Dunn M."/>
            <person name="Hung S."/>
            <person name="Kawahara F."/>
            <person name="Miranda-Saavedra D."/>
            <person name="Mourier T."/>
            <person name="Nagra H."/>
            <person name="Otto T.D."/>
            <person name="Rawlings N."/>
            <person name="Sanchez A."/>
            <person name="Sanders M."/>
            <person name="Subramaniam C."/>
            <person name="Tay Y."/>
            <person name="Dear P."/>
            <person name="Doerig C."/>
            <person name="Gruber A."/>
            <person name="Parkinson J."/>
            <person name="Shirley M."/>
            <person name="Wan K.L."/>
            <person name="Berriman M."/>
            <person name="Tomley F."/>
            <person name="Pain A."/>
        </authorList>
    </citation>
    <scope>NUCLEOTIDE SEQUENCE [LARGE SCALE GENOMIC DNA]</scope>
    <source>
        <strain evidence="2">Houghton</strain>
    </source>
</reference>
<feature type="compositionally biased region" description="Basic and acidic residues" evidence="1">
    <location>
        <begin position="106"/>
        <end position="120"/>
    </location>
</feature>